<name>A0A0E9V403_ANGAN</name>
<dbReference type="EMBL" id="GBXM01035733">
    <property type="protein sequence ID" value="JAH72844.1"/>
    <property type="molecule type" value="Transcribed_RNA"/>
</dbReference>
<reference evidence="1" key="2">
    <citation type="journal article" date="2015" name="Fish Shellfish Immunol.">
        <title>Early steps in the European eel (Anguilla anguilla)-Vibrio vulnificus interaction in the gills: Role of the RtxA13 toxin.</title>
        <authorList>
            <person name="Callol A."/>
            <person name="Pajuelo D."/>
            <person name="Ebbesson L."/>
            <person name="Teles M."/>
            <person name="MacKenzie S."/>
            <person name="Amaro C."/>
        </authorList>
    </citation>
    <scope>NUCLEOTIDE SEQUENCE</scope>
</reference>
<dbReference type="AlphaFoldDB" id="A0A0E9V403"/>
<proteinExistence type="predicted"/>
<sequence length="38" mass="4808">MYFRGRTSHSSGIFMNLVLIELFRRRVPPFLWELKWWH</sequence>
<evidence type="ECO:0000313" key="1">
    <source>
        <dbReference type="EMBL" id="JAH72844.1"/>
    </source>
</evidence>
<protein>
    <submittedName>
        <fullName evidence="1">Uncharacterized protein</fullName>
    </submittedName>
</protein>
<organism evidence="1">
    <name type="scientific">Anguilla anguilla</name>
    <name type="common">European freshwater eel</name>
    <name type="synonym">Muraena anguilla</name>
    <dbReference type="NCBI Taxonomy" id="7936"/>
    <lineage>
        <taxon>Eukaryota</taxon>
        <taxon>Metazoa</taxon>
        <taxon>Chordata</taxon>
        <taxon>Craniata</taxon>
        <taxon>Vertebrata</taxon>
        <taxon>Euteleostomi</taxon>
        <taxon>Actinopterygii</taxon>
        <taxon>Neopterygii</taxon>
        <taxon>Teleostei</taxon>
        <taxon>Anguilliformes</taxon>
        <taxon>Anguillidae</taxon>
        <taxon>Anguilla</taxon>
    </lineage>
</organism>
<accession>A0A0E9V403</accession>
<reference evidence="1" key="1">
    <citation type="submission" date="2014-11" db="EMBL/GenBank/DDBJ databases">
        <authorList>
            <person name="Amaro Gonzalez C."/>
        </authorList>
    </citation>
    <scope>NUCLEOTIDE SEQUENCE</scope>
</reference>